<dbReference type="Proteomes" id="UP000789595">
    <property type="component" value="Unassembled WGS sequence"/>
</dbReference>
<dbReference type="InterPro" id="IPR027417">
    <property type="entry name" value="P-loop_NTPase"/>
</dbReference>
<dbReference type="SUPFAM" id="SSF53254">
    <property type="entry name" value="Phosphoglycerate mutase-like"/>
    <property type="match status" value="1"/>
</dbReference>
<comment type="caution">
    <text evidence="5">The sequence shown here is derived from an EMBL/GenBank/DDBJ whole genome shotgun (WGS) entry which is preliminary data.</text>
</comment>
<dbReference type="InterPro" id="IPR029033">
    <property type="entry name" value="His_PPase_superfam"/>
</dbReference>
<feature type="region of interest" description="Disordered" evidence="3">
    <location>
        <begin position="496"/>
        <end position="528"/>
    </location>
</feature>
<dbReference type="GO" id="GO:0005524">
    <property type="term" value="F:ATP binding"/>
    <property type="evidence" value="ECO:0007669"/>
    <property type="project" value="UniProtKB-KW"/>
</dbReference>
<dbReference type="SUPFAM" id="SSF52540">
    <property type="entry name" value="P-loop containing nucleoside triphosphate hydrolases"/>
    <property type="match status" value="1"/>
</dbReference>
<dbReference type="GO" id="GO:0003873">
    <property type="term" value="F:6-phosphofructo-2-kinase activity"/>
    <property type="evidence" value="ECO:0007669"/>
    <property type="project" value="InterPro"/>
</dbReference>
<evidence type="ECO:0000256" key="2">
    <source>
        <dbReference type="ARBA" id="ARBA00022840"/>
    </source>
</evidence>
<accession>A0A8J2STX6</accession>
<dbReference type="PROSITE" id="PS00175">
    <property type="entry name" value="PG_MUTASE"/>
    <property type="match status" value="1"/>
</dbReference>
<dbReference type="AlphaFoldDB" id="A0A8J2STX6"/>
<evidence type="ECO:0000256" key="3">
    <source>
        <dbReference type="SAM" id="MobiDB-lite"/>
    </source>
</evidence>
<dbReference type="EMBL" id="CAKKNE010000004">
    <property type="protein sequence ID" value="CAH0374671.1"/>
    <property type="molecule type" value="Genomic_DNA"/>
</dbReference>
<dbReference type="PRINTS" id="PR00991">
    <property type="entry name" value="6PFRUCTKNASE"/>
</dbReference>
<dbReference type="Pfam" id="PF01591">
    <property type="entry name" value="6PF2K"/>
    <property type="match status" value="1"/>
</dbReference>
<evidence type="ECO:0000313" key="5">
    <source>
        <dbReference type="EMBL" id="CAH0374671.1"/>
    </source>
</evidence>
<dbReference type="OrthoDB" id="267323at2759"/>
<feature type="region of interest" description="Disordered" evidence="3">
    <location>
        <begin position="1"/>
        <end position="45"/>
    </location>
</feature>
<dbReference type="GO" id="GO:0005829">
    <property type="term" value="C:cytosol"/>
    <property type="evidence" value="ECO:0007669"/>
    <property type="project" value="TreeGrafter"/>
</dbReference>
<dbReference type="CDD" id="cd07067">
    <property type="entry name" value="HP_PGM_like"/>
    <property type="match status" value="1"/>
</dbReference>
<dbReference type="InterPro" id="IPR013079">
    <property type="entry name" value="6Phosfructo_kin"/>
</dbReference>
<dbReference type="GO" id="GO:0006003">
    <property type="term" value="P:fructose 2,6-bisphosphate metabolic process"/>
    <property type="evidence" value="ECO:0007669"/>
    <property type="project" value="InterPro"/>
</dbReference>
<evidence type="ECO:0000256" key="1">
    <source>
        <dbReference type="ARBA" id="ARBA00022741"/>
    </source>
</evidence>
<dbReference type="Gene3D" id="3.40.50.1240">
    <property type="entry name" value="Phosphoglycerate mutase-like"/>
    <property type="match status" value="1"/>
</dbReference>
<evidence type="ECO:0000313" key="6">
    <source>
        <dbReference type="Proteomes" id="UP000789595"/>
    </source>
</evidence>
<reference evidence="5" key="1">
    <citation type="submission" date="2021-11" db="EMBL/GenBank/DDBJ databases">
        <authorList>
            <consortium name="Genoscope - CEA"/>
            <person name="William W."/>
        </authorList>
    </citation>
    <scope>NUCLEOTIDE SEQUENCE</scope>
</reference>
<feature type="compositionally biased region" description="Basic and acidic residues" evidence="3">
    <location>
        <begin position="502"/>
        <end position="528"/>
    </location>
</feature>
<keyword evidence="6" id="KW-1185">Reference proteome</keyword>
<feature type="compositionally biased region" description="Polar residues" evidence="3">
    <location>
        <begin position="1"/>
        <end position="23"/>
    </location>
</feature>
<dbReference type="InterPro" id="IPR003094">
    <property type="entry name" value="6Pfruct_kin"/>
</dbReference>
<feature type="domain" description="6-phosphofructo-2-kinase" evidence="4">
    <location>
        <begin position="60"/>
        <end position="277"/>
    </location>
</feature>
<dbReference type="GO" id="GO:0006000">
    <property type="term" value="P:fructose metabolic process"/>
    <property type="evidence" value="ECO:0007669"/>
    <property type="project" value="InterPro"/>
</dbReference>
<proteinExistence type="predicted"/>
<name>A0A8J2STX6_9STRA</name>
<sequence length="528" mass="60460">MSALSRQLSQSSIKDSSPVQQRKTIVDNPVPQLPPGASSPRDNPVLLDVAPNTNKYRTPSDKLVLILVGLPARGKTFIARKICRYLEFFHAASVRVFNIGNYRRELHGPHHDAAWFDPANPVGLKQRKAATDAALKDLKEWVAEANDGRVAILDGTHSTLAKRQYAIQTLKSLEVKIIMIESVCTDPETVERNIRHCKLGTPDYVGIPVDEATRDFRARVAAYESTYETIDAPSTNGVEKNRSWIKIVDCRRFVINNVRGFLPSRLIQFLSHLHMEPHAFYLSRHGQSEYNVLGKIGGDSGLSPLGDAYAKALARFCRDEVTKGEKGERPARLWTSTLRRTRETARYISHHSITIDYDQDDVDHAQEWVQLRPVAWSNLDELFAGVCDGMTYEEIEKHYPDEFRRRQNDKLAYRYPRGESYLDMIHRLDQMVFEMDRHREPLLIVAHQGILRLLYAYLMDMPREEAPYVSIPLNTVIKLEPKVYGCDEKRFELLRKCPNPDGQKETRLKKSESVDDDPLFRDDDPPSH</sequence>
<dbReference type="PIRSF" id="PIRSF000709">
    <property type="entry name" value="6PFK_2-Ptase"/>
    <property type="match status" value="1"/>
</dbReference>
<protein>
    <recommendedName>
        <fullName evidence="4">6-phosphofructo-2-kinase domain-containing protein</fullName>
    </recommendedName>
</protein>
<dbReference type="PANTHER" id="PTHR10606:SF44">
    <property type="entry name" value="6-PHOSPHOFRUCTO 2-KINASE_FRUCTOSE 2,6-BISPHOSPHATASE LONG FORM"/>
    <property type="match status" value="1"/>
</dbReference>
<dbReference type="Pfam" id="PF00300">
    <property type="entry name" value="His_Phos_1"/>
    <property type="match status" value="1"/>
</dbReference>
<dbReference type="PANTHER" id="PTHR10606">
    <property type="entry name" value="6-PHOSPHOFRUCTO-2-KINASE/FRUCTOSE-2,6-BISPHOSPHATASE"/>
    <property type="match status" value="1"/>
</dbReference>
<organism evidence="5 6">
    <name type="scientific">Pelagomonas calceolata</name>
    <dbReference type="NCBI Taxonomy" id="35677"/>
    <lineage>
        <taxon>Eukaryota</taxon>
        <taxon>Sar</taxon>
        <taxon>Stramenopiles</taxon>
        <taxon>Ochrophyta</taxon>
        <taxon>Pelagophyceae</taxon>
        <taxon>Pelagomonadales</taxon>
        <taxon>Pelagomonadaceae</taxon>
        <taxon>Pelagomonas</taxon>
    </lineage>
</organism>
<dbReference type="Gene3D" id="3.40.50.300">
    <property type="entry name" value="P-loop containing nucleotide triphosphate hydrolases"/>
    <property type="match status" value="1"/>
</dbReference>
<keyword evidence="2" id="KW-0067">ATP-binding</keyword>
<dbReference type="FunFam" id="3.40.50.300:FF:000644">
    <property type="entry name" value="GpmB, Fructose-2,6-bisphosphatase"/>
    <property type="match status" value="1"/>
</dbReference>
<evidence type="ECO:0000259" key="4">
    <source>
        <dbReference type="Pfam" id="PF01591"/>
    </source>
</evidence>
<dbReference type="InterPro" id="IPR013078">
    <property type="entry name" value="His_Pase_superF_clade-1"/>
</dbReference>
<dbReference type="SMART" id="SM00855">
    <property type="entry name" value="PGAM"/>
    <property type="match status" value="1"/>
</dbReference>
<dbReference type="InterPro" id="IPR001345">
    <property type="entry name" value="PG/BPGM_mutase_AS"/>
</dbReference>
<gene>
    <name evidence="5" type="ORF">PECAL_4P19690</name>
</gene>
<keyword evidence="1" id="KW-0547">Nucleotide-binding</keyword>
<dbReference type="GO" id="GO:0004331">
    <property type="term" value="F:fructose-2,6-bisphosphate 2-phosphatase activity"/>
    <property type="evidence" value="ECO:0007669"/>
    <property type="project" value="TreeGrafter"/>
</dbReference>